<sequence length="347" mass="39262">MKKIFLIVCTACLALTVSAQPAARRNQQQRQSPANSITTRAQISFPTTAPLEEDVVWRRDIYRELKLTEDANAGLYYPTEPVGSQMNLFTYIFKLMMSGPNRGGIAAYNYRMDGNEIFTDSARIKPLQFLDNYHIFYERTDHGIRLDNSDIPSGEVKGYYLKESAYYDQGTATFHRKVVALCPIMYREDDFGDGEVKYPLFWVRYDDLAPFLAKQTIMTSNLNNAATMSVDDYFTMNLYKGKIYKTTNMLGKTLAQYCPTDSAMAAEQKKIERELVAFEKTIYGDPARRDSLDSISAAKEAEKAPRKVGRTRRASTPSSTVSRSRRPSNSGGGGVSPARVTVRRERH</sequence>
<feature type="region of interest" description="Disordered" evidence="1">
    <location>
        <begin position="294"/>
        <end position="347"/>
    </location>
</feature>
<name>A0A250KFF8_9BACT</name>
<protein>
    <recommendedName>
        <fullName evidence="5">Gliding motility protein GldN</fullName>
    </recommendedName>
</protein>
<feature type="signal peptide" evidence="2">
    <location>
        <begin position="1"/>
        <end position="19"/>
    </location>
</feature>
<dbReference type="Proteomes" id="UP000267517">
    <property type="component" value="Chromosome I"/>
</dbReference>
<dbReference type="InterPro" id="IPR019847">
    <property type="entry name" value="Gliding_motility_assoc_GldN"/>
</dbReference>
<evidence type="ECO:0000313" key="3">
    <source>
        <dbReference type="EMBL" id="BBA28397.1"/>
    </source>
</evidence>
<dbReference type="RefSeq" id="WP_120173646.1">
    <property type="nucleotide sequence ID" value="NZ_AP018049.1"/>
</dbReference>
<evidence type="ECO:0000256" key="1">
    <source>
        <dbReference type="SAM" id="MobiDB-lite"/>
    </source>
</evidence>
<organism evidence="3 4">
    <name type="scientific">Prevotella melaninogenica</name>
    <dbReference type="NCBI Taxonomy" id="28132"/>
    <lineage>
        <taxon>Bacteria</taxon>
        <taxon>Pseudomonadati</taxon>
        <taxon>Bacteroidota</taxon>
        <taxon>Bacteroidia</taxon>
        <taxon>Bacteroidales</taxon>
        <taxon>Prevotellaceae</taxon>
        <taxon>Prevotella</taxon>
    </lineage>
</organism>
<accession>A0A250KFF8</accession>
<dbReference type="NCBIfam" id="TIGR03523">
    <property type="entry name" value="GldN"/>
    <property type="match status" value="1"/>
</dbReference>
<dbReference type="AlphaFoldDB" id="A0A250KFF8"/>
<evidence type="ECO:0000256" key="2">
    <source>
        <dbReference type="SAM" id="SignalP"/>
    </source>
</evidence>
<feature type="chain" id="PRO_5012806603" description="Gliding motility protein GldN" evidence="2">
    <location>
        <begin position="20"/>
        <end position="347"/>
    </location>
</feature>
<dbReference type="Pfam" id="PF19841">
    <property type="entry name" value="GldN"/>
    <property type="match status" value="1"/>
</dbReference>
<proteinExistence type="predicted"/>
<dbReference type="OrthoDB" id="1141916at2"/>
<dbReference type="EMBL" id="AP018049">
    <property type="protein sequence ID" value="BBA28397.1"/>
    <property type="molecule type" value="Genomic_DNA"/>
</dbReference>
<evidence type="ECO:0008006" key="5">
    <source>
        <dbReference type="Google" id="ProtNLM"/>
    </source>
</evidence>
<gene>
    <name evidence="3" type="ORF">PMEL1_00294</name>
</gene>
<keyword evidence="2" id="KW-0732">Signal</keyword>
<reference evidence="3 4" key="1">
    <citation type="submission" date="2017-05" db="EMBL/GenBank/DDBJ databases">
        <title>whole genome sequence of Prevotella melaninogenica GAI 07411.</title>
        <authorList>
            <person name="Kondo Y."/>
            <person name="Hoshino T."/>
        </authorList>
    </citation>
    <scope>NUCLEOTIDE SEQUENCE [LARGE SCALE GENOMIC DNA]</scope>
    <source>
        <strain evidence="3 4">GAI 07411</strain>
    </source>
</reference>
<evidence type="ECO:0000313" key="4">
    <source>
        <dbReference type="Proteomes" id="UP000267517"/>
    </source>
</evidence>